<evidence type="ECO:0000256" key="17">
    <source>
        <dbReference type="SAM" id="Phobius"/>
    </source>
</evidence>
<keyword evidence="8" id="KW-0106">Calcium</keyword>
<dbReference type="GO" id="GO:0005886">
    <property type="term" value="C:plasma membrane"/>
    <property type="evidence" value="ECO:0007669"/>
    <property type="project" value="UniProtKB-SubCell"/>
</dbReference>
<dbReference type="EMBL" id="JBHFQA010000008">
    <property type="protein sequence ID" value="KAL2095465.1"/>
    <property type="molecule type" value="Genomic_DNA"/>
</dbReference>
<evidence type="ECO:0000256" key="8">
    <source>
        <dbReference type="ARBA" id="ARBA00022837"/>
    </source>
</evidence>
<evidence type="ECO:0000256" key="11">
    <source>
        <dbReference type="ARBA" id="ARBA00023053"/>
    </source>
</evidence>
<evidence type="ECO:0000256" key="12">
    <source>
        <dbReference type="ARBA" id="ARBA00023065"/>
    </source>
</evidence>
<evidence type="ECO:0000256" key="7">
    <source>
        <dbReference type="ARBA" id="ARBA00022737"/>
    </source>
</evidence>
<keyword evidence="11" id="KW-0915">Sodium</keyword>
<comment type="caution">
    <text evidence="19">The sequence shown here is derived from an EMBL/GenBank/DDBJ whole genome shotgun (WGS) entry which is preliminary data.</text>
</comment>
<dbReference type="GO" id="GO:0046872">
    <property type="term" value="F:metal ion binding"/>
    <property type="evidence" value="ECO:0007669"/>
    <property type="project" value="UniProtKB-KW"/>
</dbReference>
<keyword evidence="4 17" id="KW-0812">Transmembrane</keyword>
<keyword evidence="14" id="KW-0325">Glycoprotein</keyword>
<dbReference type="AlphaFoldDB" id="A0ABD1K8K5"/>
<comment type="catalytic activity">
    <reaction evidence="16">
        <text>Ca(2+)(in) + 3 Na(+)(out) = Ca(2+)(out) + 3 Na(+)(in)</text>
        <dbReference type="Rhea" id="RHEA:69955"/>
        <dbReference type="ChEBI" id="CHEBI:29101"/>
        <dbReference type="ChEBI" id="CHEBI:29108"/>
    </reaction>
</comment>
<keyword evidence="12" id="KW-0406">Ion transport</keyword>
<keyword evidence="5" id="KW-0479">Metal-binding</keyword>
<evidence type="ECO:0000256" key="13">
    <source>
        <dbReference type="ARBA" id="ARBA00023136"/>
    </source>
</evidence>
<evidence type="ECO:0000256" key="1">
    <source>
        <dbReference type="ARBA" id="ARBA00004651"/>
    </source>
</evidence>
<keyword evidence="3" id="KW-1003">Cell membrane</keyword>
<gene>
    <name evidence="19" type="ORF">ACEWY4_010184</name>
</gene>
<dbReference type="PANTHER" id="PTHR11878:SF77">
    <property type="entry name" value="SODIUM_CALCIUM EXCHANGER 2 ISOFORM X1"/>
    <property type="match status" value="1"/>
</dbReference>
<evidence type="ECO:0000256" key="6">
    <source>
        <dbReference type="ARBA" id="ARBA00022729"/>
    </source>
</evidence>
<keyword evidence="9" id="KW-0112">Calmodulin-binding</keyword>
<evidence type="ECO:0000259" key="18">
    <source>
        <dbReference type="SMART" id="SM00237"/>
    </source>
</evidence>
<keyword evidence="7" id="KW-0677">Repeat</keyword>
<keyword evidence="6" id="KW-0732">Signal</keyword>
<proteinExistence type="inferred from homology"/>
<evidence type="ECO:0000256" key="2">
    <source>
        <dbReference type="ARBA" id="ARBA00007489"/>
    </source>
</evidence>
<evidence type="ECO:0000256" key="9">
    <source>
        <dbReference type="ARBA" id="ARBA00022860"/>
    </source>
</evidence>
<organism evidence="19 20">
    <name type="scientific">Coilia grayii</name>
    <name type="common">Gray's grenadier anchovy</name>
    <dbReference type="NCBI Taxonomy" id="363190"/>
    <lineage>
        <taxon>Eukaryota</taxon>
        <taxon>Metazoa</taxon>
        <taxon>Chordata</taxon>
        <taxon>Craniata</taxon>
        <taxon>Vertebrata</taxon>
        <taxon>Euteleostomi</taxon>
        <taxon>Actinopterygii</taxon>
        <taxon>Neopterygii</taxon>
        <taxon>Teleostei</taxon>
        <taxon>Clupei</taxon>
        <taxon>Clupeiformes</taxon>
        <taxon>Clupeoidei</taxon>
        <taxon>Engraulidae</taxon>
        <taxon>Coilinae</taxon>
        <taxon>Coilia</taxon>
    </lineage>
</organism>
<evidence type="ECO:0000256" key="15">
    <source>
        <dbReference type="ARBA" id="ARBA00023201"/>
    </source>
</evidence>
<dbReference type="InterPro" id="IPR004837">
    <property type="entry name" value="NaCa_Exmemb"/>
</dbReference>
<evidence type="ECO:0000256" key="14">
    <source>
        <dbReference type="ARBA" id="ARBA00023180"/>
    </source>
</evidence>
<evidence type="ECO:0000313" key="20">
    <source>
        <dbReference type="Proteomes" id="UP001591681"/>
    </source>
</evidence>
<evidence type="ECO:0000256" key="3">
    <source>
        <dbReference type="ARBA" id="ARBA00022475"/>
    </source>
</evidence>
<feature type="domain" description="Calx-beta" evidence="18">
    <location>
        <begin position="196"/>
        <end position="295"/>
    </location>
</feature>
<dbReference type="InterPro" id="IPR032452">
    <property type="entry name" value="Na_Ca_Ex_C-exten"/>
</dbReference>
<accession>A0ABD1K8K5</accession>
<evidence type="ECO:0000313" key="19">
    <source>
        <dbReference type="EMBL" id="KAL2095465.1"/>
    </source>
</evidence>
<dbReference type="Gene3D" id="2.60.40.2030">
    <property type="match status" value="2"/>
</dbReference>
<keyword evidence="12" id="KW-0813">Transport</keyword>
<dbReference type="InterPro" id="IPR003644">
    <property type="entry name" value="Calx_beta"/>
</dbReference>
<comment type="subcellular location">
    <subcellularLocation>
        <location evidence="1">Cell membrane</location>
        <topology evidence="1">Multi-pass membrane protein</topology>
    </subcellularLocation>
</comment>
<dbReference type="PANTHER" id="PTHR11878">
    <property type="entry name" value="SODIUM/CALCIUM EXCHANGER"/>
    <property type="match status" value="1"/>
</dbReference>
<protein>
    <recommendedName>
        <fullName evidence="18">Calx-beta domain-containing protein</fullName>
    </recommendedName>
</protein>
<dbReference type="Pfam" id="PF01699">
    <property type="entry name" value="Na_Ca_ex"/>
    <property type="match status" value="1"/>
</dbReference>
<feature type="transmembrane region" description="Helical" evidence="17">
    <location>
        <begin position="422"/>
        <end position="446"/>
    </location>
</feature>
<dbReference type="InterPro" id="IPR004836">
    <property type="entry name" value="Na_Ca_Ex"/>
</dbReference>
<keyword evidence="10 17" id="KW-1133">Transmembrane helix</keyword>
<dbReference type="Pfam" id="PF16494">
    <property type="entry name" value="Na_Ca_ex_C"/>
    <property type="match status" value="1"/>
</dbReference>
<dbReference type="GO" id="GO:0006814">
    <property type="term" value="P:sodium ion transport"/>
    <property type="evidence" value="ECO:0007669"/>
    <property type="project" value="UniProtKB-KW"/>
</dbReference>
<feature type="domain" description="Calx-beta" evidence="18">
    <location>
        <begin position="69"/>
        <end position="169"/>
    </location>
</feature>
<reference evidence="19 20" key="1">
    <citation type="submission" date="2024-09" db="EMBL/GenBank/DDBJ databases">
        <title>A chromosome-level genome assembly of Gray's grenadier anchovy, Coilia grayii.</title>
        <authorList>
            <person name="Fu Z."/>
        </authorList>
    </citation>
    <scope>NUCLEOTIDE SEQUENCE [LARGE SCALE GENOMIC DNA]</scope>
    <source>
        <strain evidence="19">G4</strain>
        <tissue evidence="19">Muscle</tissue>
    </source>
</reference>
<sequence>MFQLLKDLRKKHPDKDLDQLIEMASYSTMVRQRKSRAFYRVQVTRQMIGAGNVLRRYAADRQARRAAGAALGDADLANTTCIAFEQPQYQCSENCGTVSLWVKCQGGKRSNACLVDYQTENGSANAGSDYEYAQGTLEFKPGETRKVIKVGIIDDEMFEEDEHFFVRLQNLREGDGPASGEGPENTKLQLVEPQSATVTILDDDHAGIFSFVQKELRVSESSGTIEVTVTRSSGVRGTVAVPYHTEDGTARHGVDYEKTQGELEFINEVTSGVIKVCITNIAAHDKKENFYIVLEEPKWLKRGISALLLNQGTPSPEEEEARRIAEMGKPVLGEHSRLTVIIEEATELKSSVDELLKDANMADVIGTHSWKEQFIEAVTVGAGDEGEENGEQQHPSGCDYFMHMFTVFWKILFAFVPPTNYWNGWACFVVSIAVIGVLTAIIGDLASHFGCTVGLRDSVTAVVFVALGTSIPGSPELNPIGNL</sequence>
<dbReference type="PRINTS" id="PR01259">
    <property type="entry name" value="NACAEXCHNGR"/>
</dbReference>
<dbReference type="SMART" id="SM00237">
    <property type="entry name" value="Calx_beta"/>
    <property type="match status" value="2"/>
</dbReference>
<evidence type="ECO:0000256" key="16">
    <source>
        <dbReference type="ARBA" id="ARBA00033667"/>
    </source>
</evidence>
<name>A0ABD1K8K5_9TELE</name>
<keyword evidence="13 17" id="KW-0472">Membrane</keyword>
<dbReference type="SUPFAM" id="SSF141072">
    <property type="entry name" value="CalX-like"/>
    <property type="match status" value="2"/>
</dbReference>
<keyword evidence="20" id="KW-1185">Reference proteome</keyword>
<dbReference type="GO" id="GO:0005516">
    <property type="term" value="F:calmodulin binding"/>
    <property type="evidence" value="ECO:0007669"/>
    <property type="project" value="UniProtKB-KW"/>
</dbReference>
<dbReference type="InterPro" id="IPR051171">
    <property type="entry name" value="CaCA"/>
</dbReference>
<dbReference type="Proteomes" id="UP001591681">
    <property type="component" value="Unassembled WGS sequence"/>
</dbReference>
<evidence type="ECO:0000256" key="4">
    <source>
        <dbReference type="ARBA" id="ARBA00022692"/>
    </source>
</evidence>
<dbReference type="InterPro" id="IPR038081">
    <property type="entry name" value="CalX-like_sf"/>
</dbReference>
<keyword evidence="15" id="KW-0739">Sodium transport</keyword>
<comment type="similarity">
    <text evidence="2">Belongs to the Ca(2+):cation antiporter (CaCA) (TC 2.A.19) family. SLC8 subfamily.</text>
</comment>
<dbReference type="Pfam" id="PF03160">
    <property type="entry name" value="Calx-beta"/>
    <property type="match status" value="1"/>
</dbReference>
<evidence type="ECO:0000256" key="10">
    <source>
        <dbReference type="ARBA" id="ARBA00022989"/>
    </source>
</evidence>
<evidence type="ECO:0000256" key="5">
    <source>
        <dbReference type="ARBA" id="ARBA00022723"/>
    </source>
</evidence>